<dbReference type="GO" id="GO:0043565">
    <property type="term" value="F:sequence-specific DNA binding"/>
    <property type="evidence" value="ECO:0007669"/>
    <property type="project" value="InterPro"/>
</dbReference>
<dbReference type="RefSeq" id="WP_128534234.1">
    <property type="nucleotide sequence ID" value="NZ_SBIW01000005.1"/>
</dbReference>
<dbReference type="EMBL" id="SBIW01000005">
    <property type="protein sequence ID" value="RWY51613.1"/>
    <property type="molecule type" value="Genomic_DNA"/>
</dbReference>
<feature type="domain" description="HTH araC/xylS-type" evidence="4">
    <location>
        <begin position="199"/>
        <end position="304"/>
    </location>
</feature>
<dbReference type="GO" id="GO:0003700">
    <property type="term" value="F:DNA-binding transcription factor activity"/>
    <property type="evidence" value="ECO:0007669"/>
    <property type="project" value="InterPro"/>
</dbReference>
<dbReference type="SUPFAM" id="SSF46689">
    <property type="entry name" value="Homeodomain-like"/>
    <property type="match status" value="1"/>
</dbReference>
<dbReference type="InterPro" id="IPR018060">
    <property type="entry name" value="HTH_AraC"/>
</dbReference>
<dbReference type="Gene3D" id="1.10.10.60">
    <property type="entry name" value="Homeodomain-like"/>
    <property type="match status" value="1"/>
</dbReference>
<sequence length="306" mass="35333">MAKVHPKQVKTISEFHSLQKLTKPEHPLISLVNFEDIKYDPNDDAVSLVMGFYSIGLKRNFNAKMKYGQQTYDFDEGMMTFLAPGQLLRIDAEPNTILEHSGWLLLIHPDFLWNNSLAEKIRRYDYFSYSINEALHLSDREEAIIIAILKNIAQEYRSNIDRFSQDLIITQVELLLTYAERFYHRQFLTRKISNHQLLDRMETLLNGYFEKEALLKNGVPSVTGIAEGLNVSPNYLGSLLKLLTGQSTQQHIHDRLIRKAKEKLSTTALSISEVAYSLGFEHPQSFTKLFKAKTDLSPIEFRKSFN</sequence>
<dbReference type="PANTHER" id="PTHR43280">
    <property type="entry name" value="ARAC-FAMILY TRANSCRIPTIONAL REGULATOR"/>
    <property type="match status" value="1"/>
</dbReference>
<evidence type="ECO:0000256" key="3">
    <source>
        <dbReference type="ARBA" id="ARBA00023163"/>
    </source>
</evidence>
<dbReference type="InterPro" id="IPR009057">
    <property type="entry name" value="Homeodomain-like_sf"/>
</dbReference>
<dbReference type="PANTHER" id="PTHR43280:SF32">
    <property type="entry name" value="TRANSCRIPTIONAL REGULATORY PROTEIN"/>
    <property type="match status" value="1"/>
</dbReference>
<gene>
    <name evidence="5" type="ORF">EPL05_12090</name>
</gene>
<name>A0A3S3UVH7_9SPHI</name>
<evidence type="ECO:0000313" key="6">
    <source>
        <dbReference type="Proteomes" id="UP000286701"/>
    </source>
</evidence>
<evidence type="ECO:0000259" key="4">
    <source>
        <dbReference type="PROSITE" id="PS01124"/>
    </source>
</evidence>
<dbReference type="Pfam" id="PF12833">
    <property type="entry name" value="HTH_18"/>
    <property type="match status" value="1"/>
</dbReference>
<evidence type="ECO:0000256" key="1">
    <source>
        <dbReference type="ARBA" id="ARBA00023015"/>
    </source>
</evidence>
<evidence type="ECO:0000256" key="2">
    <source>
        <dbReference type="ARBA" id="ARBA00023125"/>
    </source>
</evidence>
<keyword evidence="2" id="KW-0238">DNA-binding</keyword>
<dbReference type="SMART" id="SM00342">
    <property type="entry name" value="HTH_ARAC"/>
    <property type="match status" value="1"/>
</dbReference>
<comment type="caution">
    <text evidence="5">The sequence shown here is derived from an EMBL/GenBank/DDBJ whole genome shotgun (WGS) entry which is preliminary data.</text>
</comment>
<proteinExistence type="predicted"/>
<dbReference type="AlphaFoldDB" id="A0A3S3UVH7"/>
<dbReference type="Proteomes" id="UP000286701">
    <property type="component" value="Unassembled WGS sequence"/>
</dbReference>
<keyword evidence="1" id="KW-0805">Transcription regulation</keyword>
<reference evidence="5 6" key="1">
    <citation type="submission" date="2019-01" db="EMBL/GenBank/DDBJ databases">
        <title>Mucilaginibacter antarcticum sp. nov., isolated from antarctic soil.</title>
        <authorList>
            <person name="Yan Y.-Q."/>
            <person name="Du Z.-J."/>
        </authorList>
    </citation>
    <scope>NUCLEOTIDE SEQUENCE [LARGE SCALE GENOMIC DNA]</scope>
    <source>
        <strain evidence="5 6">F01003</strain>
    </source>
</reference>
<accession>A0A3S3UVH7</accession>
<keyword evidence="3" id="KW-0804">Transcription</keyword>
<dbReference type="OrthoDB" id="9816214at2"/>
<keyword evidence="6" id="KW-1185">Reference proteome</keyword>
<organism evidence="5 6">
    <name type="scientific">Mucilaginibacter gilvus</name>
    <dbReference type="NCBI Taxonomy" id="2305909"/>
    <lineage>
        <taxon>Bacteria</taxon>
        <taxon>Pseudomonadati</taxon>
        <taxon>Bacteroidota</taxon>
        <taxon>Sphingobacteriia</taxon>
        <taxon>Sphingobacteriales</taxon>
        <taxon>Sphingobacteriaceae</taxon>
        <taxon>Mucilaginibacter</taxon>
    </lineage>
</organism>
<evidence type="ECO:0000313" key="5">
    <source>
        <dbReference type="EMBL" id="RWY51613.1"/>
    </source>
</evidence>
<protein>
    <submittedName>
        <fullName evidence="5">AraC family transcriptional regulator</fullName>
    </submittedName>
</protein>
<dbReference type="PROSITE" id="PS01124">
    <property type="entry name" value="HTH_ARAC_FAMILY_2"/>
    <property type="match status" value="1"/>
</dbReference>